<evidence type="ECO:0000313" key="2">
    <source>
        <dbReference type="EMBL" id="AXA35873.1"/>
    </source>
</evidence>
<dbReference type="KEGG" id="schv:BRCON_1096"/>
<sequence length="188" mass="21171">MNKNWLKQRFDRAVTLIEMLIVIAAMAILMGSVFSVFIMTIRLERGVTAQQLRLEELVTLEQAWRTDIHKTIRGHLQETSATEKRLLVLEQADPVAPRCEYQITQNPEGTFGVIRTRYGADRRPIAKQRLASDLTTVSVSQTREGAFVLEIATRDGFDAFHSTQQLTVYAVPDPLAATLTGAGKEEKR</sequence>
<evidence type="ECO:0008006" key="4">
    <source>
        <dbReference type="Google" id="ProtNLM"/>
    </source>
</evidence>
<evidence type="ECO:0000256" key="1">
    <source>
        <dbReference type="SAM" id="Phobius"/>
    </source>
</evidence>
<reference evidence="2 3" key="1">
    <citation type="submission" date="2018-05" db="EMBL/GenBank/DDBJ databases">
        <title>A metagenomic window into the 2 km-deep terrestrial subsurface aquifer revealed taxonomically and functionally diverse microbial community comprising novel uncultured bacterial lineages.</title>
        <authorList>
            <person name="Kadnikov V.V."/>
            <person name="Mardanov A.V."/>
            <person name="Beletsky A.V."/>
            <person name="Banks D."/>
            <person name="Pimenov N.V."/>
            <person name="Frank Y.A."/>
            <person name="Karnachuk O.V."/>
            <person name="Ravin N.V."/>
        </authorList>
    </citation>
    <scope>NUCLEOTIDE SEQUENCE [LARGE SCALE GENOMIC DNA]</scope>
    <source>
        <strain evidence="2">BY</strain>
    </source>
</reference>
<keyword evidence="1" id="KW-1133">Transmembrane helix</keyword>
<dbReference type="EMBL" id="CP030759">
    <property type="protein sequence ID" value="AXA35873.1"/>
    <property type="molecule type" value="Genomic_DNA"/>
</dbReference>
<feature type="transmembrane region" description="Helical" evidence="1">
    <location>
        <begin position="20"/>
        <end position="43"/>
    </location>
</feature>
<evidence type="ECO:0000313" key="3">
    <source>
        <dbReference type="Proteomes" id="UP000262583"/>
    </source>
</evidence>
<gene>
    <name evidence="2" type="ORF">BRCON_1096</name>
</gene>
<name>A0A2Z4Y5U1_SUMC1</name>
<dbReference type="Proteomes" id="UP000262583">
    <property type="component" value="Chromosome"/>
</dbReference>
<dbReference type="InterPro" id="IPR012902">
    <property type="entry name" value="N_methyl_site"/>
</dbReference>
<keyword evidence="1" id="KW-0472">Membrane</keyword>
<protein>
    <recommendedName>
        <fullName evidence="4">Prepilin-type N-terminal cleavage/methylation domain-containing protein</fullName>
    </recommendedName>
</protein>
<organism evidence="2 3">
    <name type="scientific">Sumerlaea chitinivorans</name>
    <dbReference type="NCBI Taxonomy" id="2250252"/>
    <lineage>
        <taxon>Bacteria</taxon>
        <taxon>Candidatus Sumerlaeota</taxon>
        <taxon>Candidatus Sumerlaeia</taxon>
        <taxon>Candidatus Sumerlaeales</taxon>
        <taxon>Candidatus Sumerlaeaceae</taxon>
        <taxon>Candidatus Sumerlaea</taxon>
    </lineage>
</organism>
<dbReference type="AlphaFoldDB" id="A0A2Z4Y5U1"/>
<dbReference type="Pfam" id="PF07963">
    <property type="entry name" value="N_methyl"/>
    <property type="match status" value="1"/>
</dbReference>
<proteinExistence type="predicted"/>
<dbReference type="NCBIfam" id="TIGR02532">
    <property type="entry name" value="IV_pilin_GFxxxE"/>
    <property type="match status" value="1"/>
</dbReference>
<accession>A0A2Z4Y5U1</accession>
<keyword evidence="1" id="KW-0812">Transmembrane</keyword>